<dbReference type="InterPro" id="IPR007016">
    <property type="entry name" value="O-antigen_ligase-rel_domated"/>
</dbReference>
<name>A0ABQ2DZC4_9ACTN</name>
<keyword evidence="2 5" id="KW-0812">Transmembrane</keyword>
<feature type="transmembrane region" description="Helical" evidence="5">
    <location>
        <begin position="134"/>
        <end position="162"/>
    </location>
</feature>
<feature type="transmembrane region" description="Helical" evidence="5">
    <location>
        <begin position="294"/>
        <end position="316"/>
    </location>
</feature>
<dbReference type="Proteomes" id="UP000660265">
    <property type="component" value="Unassembled WGS sequence"/>
</dbReference>
<evidence type="ECO:0000256" key="5">
    <source>
        <dbReference type="SAM" id="Phobius"/>
    </source>
</evidence>
<evidence type="ECO:0000256" key="4">
    <source>
        <dbReference type="ARBA" id="ARBA00023136"/>
    </source>
</evidence>
<dbReference type="RefSeq" id="WP_189105675.1">
    <property type="nucleotide sequence ID" value="NZ_BMMV01000002.1"/>
</dbReference>
<accession>A0ABQ2DZC4</accession>
<evidence type="ECO:0000256" key="3">
    <source>
        <dbReference type="ARBA" id="ARBA00022989"/>
    </source>
</evidence>
<feature type="transmembrane region" description="Helical" evidence="5">
    <location>
        <begin position="268"/>
        <end position="287"/>
    </location>
</feature>
<keyword evidence="4 5" id="KW-0472">Membrane</keyword>
<comment type="subcellular location">
    <subcellularLocation>
        <location evidence="1">Membrane</location>
        <topology evidence="1">Multi-pass membrane protein</topology>
    </subcellularLocation>
</comment>
<evidence type="ECO:0000259" key="6">
    <source>
        <dbReference type="Pfam" id="PF04932"/>
    </source>
</evidence>
<dbReference type="PANTHER" id="PTHR37422">
    <property type="entry name" value="TEICHURONIC ACID BIOSYNTHESIS PROTEIN TUAE"/>
    <property type="match status" value="1"/>
</dbReference>
<dbReference type="Pfam" id="PF04932">
    <property type="entry name" value="Wzy_C"/>
    <property type="match status" value="1"/>
</dbReference>
<feature type="transmembrane region" description="Helical" evidence="5">
    <location>
        <begin position="174"/>
        <end position="195"/>
    </location>
</feature>
<reference evidence="8" key="1">
    <citation type="journal article" date="2019" name="Int. J. Syst. Evol. Microbiol.">
        <title>The Global Catalogue of Microorganisms (GCM) 10K type strain sequencing project: providing services to taxonomists for standard genome sequencing and annotation.</title>
        <authorList>
            <consortium name="The Broad Institute Genomics Platform"/>
            <consortium name="The Broad Institute Genome Sequencing Center for Infectious Disease"/>
            <person name="Wu L."/>
            <person name="Ma J."/>
        </authorList>
    </citation>
    <scope>NUCLEOTIDE SEQUENCE [LARGE SCALE GENOMIC DNA]</scope>
    <source>
        <strain evidence="8">CGMCC 4.7275</strain>
    </source>
</reference>
<dbReference type="PANTHER" id="PTHR37422:SF13">
    <property type="entry name" value="LIPOPOLYSACCHARIDE BIOSYNTHESIS PROTEIN PA4999-RELATED"/>
    <property type="match status" value="1"/>
</dbReference>
<organism evidence="7 8">
    <name type="scientific">Streptomyces camponoticapitis</name>
    <dbReference type="NCBI Taxonomy" id="1616125"/>
    <lineage>
        <taxon>Bacteria</taxon>
        <taxon>Bacillati</taxon>
        <taxon>Actinomycetota</taxon>
        <taxon>Actinomycetes</taxon>
        <taxon>Kitasatosporales</taxon>
        <taxon>Streptomycetaceae</taxon>
        <taxon>Streptomyces</taxon>
    </lineage>
</organism>
<sequence>MAVPASRSVAREHSGTSDIVGTVVFVGCAVWALVSSAGREGRPEGVLLAVLAVAAGYTCGRISGSLAPVATAGTLAVAAYVLAVAARHDVPGETAESAAPPGDTGAVAALLVLAVGAACCAAAAAGTVRRRNALLVSAGVAALSGPVLGSVAGMAAAVGVLLCSLAAARMRHRLLGLAGFAGATCLMVGVSWAVAVQALPEGLAASLEGQLTAHRVLLWEDAVDLVRANPLLGAGPDRFGELSPTALESLNSDGKPHSALFQLAAEQGVAGVLLLGAAFGWLLYALWRSPRATPVVLTAGAALTALAAVATVGNALSFTPVTAGAGLLAGLATARSPDGAIPEGEPVV</sequence>
<proteinExistence type="predicted"/>
<dbReference type="EMBL" id="BMMV01000002">
    <property type="protein sequence ID" value="GGJ77269.1"/>
    <property type="molecule type" value="Genomic_DNA"/>
</dbReference>
<feature type="transmembrane region" description="Helical" evidence="5">
    <location>
        <begin position="69"/>
        <end position="86"/>
    </location>
</feature>
<keyword evidence="8" id="KW-1185">Reference proteome</keyword>
<keyword evidence="3 5" id="KW-1133">Transmembrane helix</keyword>
<feature type="domain" description="O-antigen ligase-related" evidence="6">
    <location>
        <begin position="148"/>
        <end position="275"/>
    </location>
</feature>
<evidence type="ECO:0000256" key="2">
    <source>
        <dbReference type="ARBA" id="ARBA00022692"/>
    </source>
</evidence>
<dbReference type="InterPro" id="IPR051533">
    <property type="entry name" value="WaaL-like"/>
</dbReference>
<evidence type="ECO:0000313" key="7">
    <source>
        <dbReference type="EMBL" id="GGJ77269.1"/>
    </source>
</evidence>
<protein>
    <recommendedName>
        <fullName evidence="6">O-antigen ligase-related domain-containing protein</fullName>
    </recommendedName>
</protein>
<feature type="transmembrane region" description="Helical" evidence="5">
    <location>
        <begin position="107"/>
        <end position="128"/>
    </location>
</feature>
<evidence type="ECO:0000256" key="1">
    <source>
        <dbReference type="ARBA" id="ARBA00004141"/>
    </source>
</evidence>
<evidence type="ECO:0000313" key="8">
    <source>
        <dbReference type="Proteomes" id="UP000660265"/>
    </source>
</evidence>
<feature type="transmembrane region" description="Helical" evidence="5">
    <location>
        <begin position="15"/>
        <end position="34"/>
    </location>
</feature>
<gene>
    <name evidence="7" type="ORF">GCM10011583_05790</name>
</gene>
<comment type="caution">
    <text evidence="7">The sequence shown here is derived from an EMBL/GenBank/DDBJ whole genome shotgun (WGS) entry which is preliminary data.</text>
</comment>